<dbReference type="EMBL" id="JJPW01000005">
    <property type="protein sequence ID" value="KKH04044.1"/>
    <property type="molecule type" value="Genomic_DNA"/>
</dbReference>
<dbReference type="InterPro" id="IPR006626">
    <property type="entry name" value="PbH1"/>
</dbReference>
<evidence type="ECO:0000313" key="22">
    <source>
        <dbReference type="Proteomes" id="UP000034279"/>
    </source>
</evidence>
<evidence type="ECO:0000313" key="23">
    <source>
        <dbReference type="Proteomes" id="UP000034468"/>
    </source>
</evidence>
<accession>A0A0F8LVJ3</accession>
<evidence type="ECO:0000313" key="11">
    <source>
        <dbReference type="EMBL" id="KKG95422.1"/>
    </source>
</evidence>
<dbReference type="Proteomes" id="UP000034566">
    <property type="component" value="Unassembled WGS sequence"/>
</dbReference>
<evidence type="ECO:0000313" key="27">
    <source>
        <dbReference type="Proteomes" id="UP000034657"/>
    </source>
</evidence>
<comment type="caution">
    <text evidence="14">The sequence shown here is derived from an EMBL/GenBank/DDBJ whole genome shotgun (WGS) entry which is preliminary data.</text>
</comment>
<dbReference type="EMBL" id="JJQQ01000052">
    <property type="protein sequence ID" value="KKH68609.1"/>
    <property type="molecule type" value="Genomic_DNA"/>
</dbReference>
<dbReference type="PANTHER" id="PTHR22990">
    <property type="entry name" value="F-BOX ONLY PROTEIN"/>
    <property type="match status" value="1"/>
</dbReference>
<evidence type="ECO:0000313" key="24">
    <source>
        <dbReference type="Proteomes" id="UP000034566"/>
    </source>
</evidence>
<evidence type="ECO:0000313" key="13">
    <source>
        <dbReference type="EMBL" id="KKH01578.1"/>
    </source>
</evidence>
<dbReference type="EMBL" id="JJPT01000005">
    <property type="protein sequence ID" value="KKG95422.1"/>
    <property type="molecule type" value="Genomic_DNA"/>
</dbReference>
<keyword evidence="25" id="KW-1185">Reference proteome</keyword>
<feature type="domain" description="Carbohydrate-binding/sugar hydrolysis" evidence="5">
    <location>
        <begin position="222"/>
        <end position="342"/>
    </location>
</feature>
<dbReference type="PATRIC" id="fig|2209.42.peg.4045"/>
<dbReference type="SMART" id="SM00710">
    <property type="entry name" value="PbH1"/>
    <property type="match status" value="10"/>
</dbReference>
<dbReference type="EMBL" id="JJOT01000028">
    <property type="protein sequence ID" value="KKG04763.1"/>
    <property type="molecule type" value="Genomic_DNA"/>
</dbReference>
<keyword evidence="4" id="KW-0812">Transmembrane</keyword>
<evidence type="ECO:0000256" key="3">
    <source>
        <dbReference type="ARBA" id="ARBA00022786"/>
    </source>
</evidence>
<sequence>MIFYFFTRVVTNMKLIPIIFSLLAIATMPVMAATITVDDSGGANYTSIQEAVNNAVAGDKILVYPGNYTESVDVDKKLTIVSLSGNPADTIVHAKVTSDSYYIETDDVFDVTADGVIISGFSLIGATINEYGDDQAGIHLTGSQSCIISNNYLSNNLGLFLTQSDNNMLINNTVFQNNVKGIWLSGSSNNELNGNNVTLNDQEGILLYSRSNDNTLKNNTITSNGFGIFLIADCNNNVLENNYASNNYLGFVTDTNNVIFSNNTAISNSRVGFEITGNNNVLTDNTASSNLIGISLNHAGSCALSNNLASNNVDGIYIYKSSGNELKSNNASNNSRYGVYLNSSSKNNTLISNIVFSNGEEDILIEDMENNTIRDEAENMAFLNPLFVLIFLLIIFLVVSSNY</sequence>
<evidence type="ECO:0000313" key="21">
    <source>
        <dbReference type="Proteomes" id="UP000034253"/>
    </source>
</evidence>
<reference evidence="17 18" key="1">
    <citation type="journal article" date="2015" name="ISME J.">
        <title>Genomic and phenotypic differentiation among Methanosarcina mazei populations from Columbia River sediment.</title>
        <authorList>
            <person name="Youngblut N.D."/>
            <person name="Wirth J.S."/>
            <person name="Henriksen J.R."/>
            <person name="Smith M."/>
            <person name="Simon H."/>
            <person name="Metcalf W.W."/>
            <person name="Whitaker R.J."/>
        </authorList>
    </citation>
    <scope>NUCLEOTIDE SEQUENCE [LARGE SCALE GENOMIC DNA]</scope>
    <source>
        <strain evidence="15 18">1.H.M.0.1</strain>
        <strain evidence="16 19">1.H.M.2.1</strain>
        <strain evidence="6 25">2.F.A.2.4</strain>
        <strain evidence="7 26">2.F.T.0.2</strain>
        <strain evidence="8 20">3.F.T.1A.1</strain>
        <strain evidence="9 22">3.F.T.1A.2</strain>
        <strain evidence="10 24">3.F.T.1A.4</strain>
        <strain evidence="11 27">3.H.M.1A.1</strain>
        <strain evidence="13 23">3.H.M.1B.1</strain>
        <strain evidence="12 17">3.H.M.1B.2</strain>
        <strain evidence="14 21">3.H.M.1B.5</strain>
    </source>
</reference>
<evidence type="ECO:0000313" key="14">
    <source>
        <dbReference type="EMBL" id="KKH04044.1"/>
    </source>
</evidence>
<dbReference type="EMBL" id="JJPK01000115">
    <property type="protein sequence ID" value="KKG58647.1"/>
    <property type="molecule type" value="Genomic_DNA"/>
</dbReference>
<evidence type="ECO:0000313" key="9">
    <source>
        <dbReference type="EMBL" id="KKG58047.1"/>
    </source>
</evidence>
<dbReference type="EMBL" id="JJPV01000134">
    <property type="protein sequence ID" value="KKG95847.1"/>
    <property type="molecule type" value="Genomic_DNA"/>
</dbReference>
<dbReference type="PANTHER" id="PTHR22990:SF15">
    <property type="entry name" value="F-BOX ONLY PROTEIN 10"/>
    <property type="match status" value="1"/>
</dbReference>
<name>A0A0F8LVJ3_METMZ</name>
<evidence type="ECO:0000259" key="5">
    <source>
        <dbReference type="SMART" id="SM00722"/>
    </source>
</evidence>
<dbReference type="Proteomes" id="UP000034468">
    <property type="component" value="Unassembled WGS sequence"/>
</dbReference>
<dbReference type="NCBIfam" id="TIGR03804">
    <property type="entry name" value="para_beta_helix"/>
    <property type="match status" value="6"/>
</dbReference>
<dbReference type="Proteomes" id="UP000034152">
    <property type="component" value="Unassembled WGS sequence"/>
</dbReference>
<evidence type="ECO:0000313" key="19">
    <source>
        <dbReference type="Proteomes" id="UP000034152"/>
    </source>
</evidence>
<evidence type="ECO:0000313" key="6">
    <source>
        <dbReference type="EMBL" id="KKG01970.1"/>
    </source>
</evidence>
<dbReference type="Proteomes" id="UP000034578">
    <property type="component" value="Unassembled WGS sequence"/>
</dbReference>
<evidence type="ECO:0000313" key="18">
    <source>
        <dbReference type="Proteomes" id="UP000033933"/>
    </source>
</evidence>
<evidence type="ECO:0000313" key="25">
    <source>
        <dbReference type="Proteomes" id="UP000034578"/>
    </source>
</evidence>
<comment type="pathway">
    <text evidence="1">Protein modification; protein ubiquitination.</text>
</comment>
<evidence type="ECO:0000313" key="16">
    <source>
        <dbReference type="EMBL" id="KKH81029.1"/>
    </source>
</evidence>
<dbReference type="EMBL" id="JJOS01000073">
    <property type="protein sequence ID" value="KKG01970.1"/>
    <property type="molecule type" value="Genomic_DNA"/>
</dbReference>
<dbReference type="InterPro" id="IPR039448">
    <property type="entry name" value="Beta_helix"/>
</dbReference>
<gene>
    <name evidence="8" type="ORF">DU33_18475</name>
    <name evidence="7" type="ORF">DU40_20150</name>
    <name evidence="10" type="ORF">DU45_01990</name>
    <name evidence="6" type="ORF">DU47_02495</name>
    <name evidence="14" type="ORF">DU56_16125</name>
    <name evidence="9" type="ORF">DU64_03980</name>
    <name evidence="13" type="ORF">DU66_03280</name>
    <name evidence="12" type="ORF">DU68_16470</name>
    <name evidence="11" type="ORF">DU69_06165</name>
    <name evidence="16" type="ORF">DU80_03580</name>
    <name evidence="15" type="ORF">DU87_00890</name>
</gene>
<dbReference type="EMBL" id="JJPI01000142">
    <property type="protein sequence ID" value="KKG50024.1"/>
    <property type="molecule type" value="Genomic_DNA"/>
</dbReference>
<protein>
    <recommendedName>
        <fullName evidence="5">Carbohydrate-binding/sugar hydrolysis domain-containing protein</fullName>
    </recommendedName>
</protein>
<evidence type="ECO:0000313" key="12">
    <source>
        <dbReference type="EMBL" id="KKG95847.1"/>
    </source>
</evidence>
<dbReference type="InterPro" id="IPR011050">
    <property type="entry name" value="Pectin_lyase_fold/virulence"/>
</dbReference>
<keyword evidence="3" id="KW-0833">Ubl conjugation pathway</keyword>
<dbReference type="InterPro" id="IPR007742">
    <property type="entry name" value="NosD_dom"/>
</dbReference>
<organism evidence="14 21">
    <name type="scientific">Methanosarcina mazei</name>
    <name type="common">Methanosarcina frisia</name>
    <dbReference type="NCBI Taxonomy" id="2209"/>
    <lineage>
        <taxon>Archaea</taxon>
        <taxon>Methanobacteriati</taxon>
        <taxon>Methanobacteriota</taxon>
        <taxon>Stenosarchaea group</taxon>
        <taxon>Methanomicrobia</taxon>
        <taxon>Methanosarcinales</taxon>
        <taxon>Methanosarcinaceae</taxon>
        <taxon>Methanosarcina</taxon>
    </lineage>
</organism>
<dbReference type="SMART" id="SM00722">
    <property type="entry name" value="CASH"/>
    <property type="match status" value="2"/>
</dbReference>
<dbReference type="Proteomes" id="UP000034597">
    <property type="component" value="Unassembled WGS sequence"/>
</dbReference>
<evidence type="ECO:0000256" key="4">
    <source>
        <dbReference type="SAM" id="Phobius"/>
    </source>
</evidence>
<evidence type="ECO:0000313" key="26">
    <source>
        <dbReference type="Proteomes" id="UP000034597"/>
    </source>
</evidence>
<dbReference type="Pfam" id="PF13229">
    <property type="entry name" value="Beta_helix"/>
    <property type="match status" value="1"/>
</dbReference>
<evidence type="ECO:0000313" key="15">
    <source>
        <dbReference type="EMBL" id="KKH68609.1"/>
    </source>
</evidence>
<keyword evidence="4" id="KW-1133">Transmembrane helix</keyword>
<evidence type="ECO:0000313" key="10">
    <source>
        <dbReference type="EMBL" id="KKG58647.1"/>
    </source>
</evidence>
<dbReference type="InterPro" id="IPR022441">
    <property type="entry name" value="Para_beta_helix_rpt-2"/>
</dbReference>
<evidence type="ECO:0000313" key="20">
    <source>
        <dbReference type="Proteomes" id="UP000034188"/>
    </source>
</evidence>
<dbReference type="Proteomes" id="UP000034657">
    <property type="component" value="Unassembled WGS sequence"/>
</dbReference>
<dbReference type="Proteomes" id="UP000034279">
    <property type="component" value="Unassembled WGS sequence"/>
</dbReference>
<dbReference type="AlphaFoldDB" id="A0A0F8LVJ3"/>
<evidence type="ECO:0000313" key="17">
    <source>
        <dbReference type="Proteomes" id="UP000033835"/>
    </source>
</evidence>
<dbReference type="EMBL" id="JJQU01000223">
    <property type="protein sequence ID" value="KKH81029.1"/>
    <property type="molecule type" value="Genomic_DNA"/>
</dbReference>
<dbReference type="EMBL" id="JJPJ01000142">
    <property type="protein sequence ID" value="KKG58047.1"/>
    <property type="molecule type" value="Genomic_DNA"/>
</dbReference>
<feature type="domain" description="Carbohydrate-binding/sugar hydrolysis" evidence="5">
    <location>
        <begin position="63"/>
        <end position="208"/>
    </location>
</feature>
<evidence type="ECO:0000313" key="7">
    <source>
        <dbReference type="EMBL" id="KKG04763.1"/>
    </source>
</evidence>
<keyword evidence="2" id="KW-0677">Repeat</keyword>
<evidence type="ECO:0000313" key="8">
    <source>
        <dbReference type="EMBL" id="KKG50024.1"/>
    </source>
</evidence>
<dbReference type="SUPFAM" id="SSF51126">
    <property type="entry name" value="Pectin lyase-like"/>
    <property type="match status" value="2"/>
</dbReference>
<dbReference type="Proteomes" id="UP000033933">
    <property type="component" value="Unassembled WGS sequence"/>
</dbReference>
<dbReference type="InterPro" id="IPR006633">
    <property type="entry name" value="Carb-bd_sugar_hydrolysis-dom"/>
</dbReference>
<dbReference type="Gene3D" id="2.160.20.10">
    <property type="entry name" value="Single-stranded right-handed beta-helix, Pectin lyase-like"/>
    <property type="match status" value="2"/>
</dbReference>
<dbReference type="Proteomes" id="UP000034188">
    <property type="component" value="Unassembled WGS sequence"/>
</dbReference>
<keyword evidence="4" id="KW-0472">Membrane</keyword>
<evidence type="ECO:0000256" key="2">
    <source>
        <dbReference type="ARBA" id="ARBA00022737"/>
    </source>
</evidence>
<proteinExistence type="predicted"/>
<dbReference type="Proteomes" id="UP000033835">
    <property type="component" value="Unassembled WGS sequence"/>
</dbReference>
<evidence type="ECO:0000256" key="1">
    <source>
        <dbReference type="ARBA" id="ARBA00004906"/>
    </source>
</evidence>
<dbReference type="InterPro" id="IPR051550">
    <property type="entry name" value="SCF-Subunits/Alg-Epimerases"/>
</dbReference>
<dbReference type="EMBL" id="JJPU01000029">
    <property type="protein sequence ID" value="KKH01578.1"/>
    <property type="molecule type" value="Genomic_DNA"/>
</dbReference>
<dbReference type="Proteomes" id="UP000034253">
    <property type="component" value="Unassembled WGS sequence"/>
</dbReference>
<feature type="transmembrane region" description="Helical" evidence="4">
    <location>
        <begin position="380"/>
        <end position="399"/>
    </location>
</feature>
<dbReference type="Pfam" id="PF05048">
    <property type="entry name" value="NosD"/>
    <property type="match status" value="1"/>
</dbReference>
<dbReference type="InterPro" id="IPR012334">
    <property type="entry name" value="Pectin_lyas_fold"/>
</dbReference>